<organism evidence="2 3">
    <name type="scientific">Tegillarca granosa</name>
    <name type="common">Malaysian cockle</name>
    <name type="synonym">Anadara granosa</name>
    <dbReference type="NCBI Taxonomy" id="220873"/>
    <lineage>
        <taxon>Eukaryota</taxon>
        <taxon>Metazoa</taxon>
        <taxon>Spiralia</taxon>
        <taxon>Lophotrochozoa</taxon>
        <taxon>Mollusca</taxon>
        <taxon>Bivalvia</taxon>
        <taxon>Autobranchia</taxon>
        <taxon>Pteriomorphia</taxon>
        <taxon>Arcoida</taxon>
        <taxon>Arcoidea</taxon>
        <taxon>Arcidae</taxon>
        <taxon>Tegillarca</taxon>
    </lineage>
</organism>
<gene>
    <name evidence="2" type="ORF">KUTeg_008472</name>
</gene>
<dbReference type="Gene3D" id="2.170.270.10">
    <property type="entry name" value="SET domain"/>
    <property type="match status" value="1"/>
</dbReference>
<feature type="domain" description="SET" evidence="1">
    <location>
        <begin position="5"/>
        <end position="43"/>
    </location>
</feature>
<dbReference type="Proteomes" id="UP001217089">
    <property type="component" value="Unassembled WGS sequence"/>
</dbReference>
<evidence type="ECO:0000313" key="2">
    <source>
        <dbReference type="EMBL" id="KAJ8313911.1"/>
    </source>
</evidence>
<dbReference type="InterPro" id="IPR001214">
    <property type="entry name" value="SET_dom"/>
</dbReference>
<comment type="caution">
    <text evidence="2">The sequence shown here is derived from an EMBL/GenBank/DDBJ whole genome shotgun (WGS) entry which is preliminary data.</text>
</comment>
<dbReference type="PANTHER" id="PTHR46167:SF1">
    <property type="entry name" value="N-LYSINE METHYLTRANSFERASE KMT5A"/>
    <property type="match status" value="1"/>
</dbReference>
<dbReference type="Pfam" id="PF00856">
    <property type="entry name" value="SET"/>
    <property type="match status" value="1"/>
</dbReference>
<proteinExistence type="predicted"/>
<dbReference type="InterPro" id="IPR051760">
    <property type="entry name" value="KMT5A"/>
</dbReference>
<protein>
    <recommendedName>
        <fullName evidence="1">SET domain-containing protein</fullName>
    </recommendedName>
</protein>
<dbReference type="EMBL" id="JARBDR010000342">
    <property type="protein sequence ID" value="KAJ8313911.1"/>
    <property type="molecule type" value="Genomic_DNA"/>
</dbReference>
<evidence type="ECO:0000313" key="3">
    <source>
        <dbReference type="Proteomes" id="UP001217089"/>
    </source>
</evidence>
<name>A0ABQ9F988_TEGGR</name>
<keyword evidence="3" id="KW-1185">Reference proteome</keyword>
<dbReference type="PANTHER" id="PTHR46167">
    <property type="entry name" value="N-LYSINE METHYLTRANSFERASE KMT5A"/>
    <property type="match status" value="1"/>
</dbReference>
<reference evidence="2 3" key="1">
    <citation type="submission" date="2022-12" db="EMBL/GenBank/DDBJ databases">
        <title>Chromosome-level genome of Tegillarca granosa.</title>
        <authorList>
            <person name="Kim J."/>
        </authorList>
    </citation>
    <scope>NUCLEOTIDE SEQUENCE [LARGE SCALE GENOMIC DNA]</scope>
    <source>
        <strain evidence="2">Teg-2019</strain>
        <tissue evidence="2">Adductor muscle</tissue>
    </source>
</reference>
<dbReference type="SUPFAM" id="SSF82199">
    <property type="entry name" value="SET domain"/>
    <property type="match status" value="1"/>
</dbReference>
<sequence>MANDNHIKPNCRPKIHSIDGKPHLLFFAIRNIRKDDEIQYNYGGVSYPWRHKMLAMENDITDNNSKLSKRRTTDTCNMFRGKKKKNMKKQNFLDKQEKQKKASSNASLEAKVYFKYYMIRQQQIVVLVTDVEQAKKSGPVIVLSGCSGIFGQIKVVSCITCTWKN</sequence>
<dbReference type="InterPro" id="IPR046341">
    <property type="entry name" value="SET_dom_sf"/>
</dbReference>
<accession>A0ABQ9F988</accession>
<evidence type="ECO:0000259" key="1">
    <source>
        <dbReference type="Pfam" id="PF00856"/>
    </source>
</evidence>